<gene>
    <name evidence="4" type="ORF">CEURO_LOCUS711</name>
</gene>
<dbReference type="EMBL" id="CAMAPE010000002">
    <property type="protein sequence ID" value="CAH9054785.1"/>
    <property type="molecule type" value="Genomic_DNA"/>
</dbReference>
<proteinExistence type="inferred from homology"/>
<organism evidence="4 5">
    <name type="scientific">Cuscuta europaea</name>
    <name type="common">European dodder</name>
    <dbReference type="NCBI Taxonomy" id="41803"/>
    <lineage>
        <taxon>Eukaryota</taxon>
        <taxon>Viridiplantae</taxon>
        <taxon>Streptophyta</taxon>
        <taxon>Embryophyta</taxon>
        <taxon>Tracheophyta</taxon>
        <taxon>Spermatophyta</taxon>
        <taxon>Magnoliopsida</taxon>
        <taxon>eudicotyledons</taxon>
        <taxon>Gunneridae</taxon>
        <taxon>Pentapetalae</taxon>
        <taxon>asterids</taxon>
        <taxon>lamiids</taxon>
        <taxon>Solanales</taxon>
        <taxon>Convolvulaceae</taxon>
        <taxon>Cuscuteae</taxon>
        <taxon>Cuscuta</taxon>
        <taxon>Cuscuta subgen. Cuscuta</taxon>
    </lineage>
</organism>
<keyword evidence="5" id="KW-1185">Reference proteome</keyword>
<evidence type="ECO:0000256" key="2">
    <source>
        <dbReference type="ARBA" id="ARBA00023054"/>
    </source>
</evidence>
<evidence type="ECO:0000256" key="1">
    <source>
        <dbReference type="ARBA" id="ARBA00005485"/>
    </source>
</evidence>
<sequence>METGGLRMVRTEAEIDTSAPFRSVKEAVLLFGDTLLARQVNANTNLHLRRKQDRYNRDPQTLISSIEAELEETKQSLRKAREESLVMVTCLSSLQEELQRAKTELQNLKHCQDTKEPQQESEVDEDLKFIEDTTKLRPVEITSHDTILEFQNKRYVSFSHRHHVMAPPSADDIVLERHPSLKTKKKPLIPLMAIKGFFSRKRAK</sequence>
<evidence type="ECO:0000256" key="3">
    <source>
        <dbReference type="SAM" id="Coils"/>
    </source>
</evidence>
<dbReference type="GO" id="GO:0005829">
    <property type="term" value="C:cytosol"/>
    <property type="evidence" value="ECO:0007669"/>
    <property type="project" value="TreeGrafter"/>
</dbReference>
<evidence type="ECO:0000313" key="4">
    <source>
        <dbReference type="EMBL" id="CAH9054785.1"/>
    </source>
</evidence>
<dbReference type="OrthoDB" id="4585693at2759"/>
<dbReference type="GO" id="GO:0009904">
    <property type="term" value="P:chloroplast accumulation movement"/>
    <property type="evidence" value="ECO:0007669"/>
    <property type="project" value="TreeGrafter"/>
</dbReference>
<name>A0A9P0YH38_CUSEU</name>
<dbReference type="PANTHER" id="PTHR32054">
    <property type="entry name" value="HEAVY CHAIN, PUTATIVE, EXPRESSED-RELATED-RELATED"/>
    <property type="match status" value="1"/>
</dbReference>
<dbReference type="AlphaFoldDB" id="A0A9P0YH38"/>
<comment type="similarity">
    <text evidence="1">Belongs to the WEB family.</text>
</comment>
<comment type="caution">
    <text evidence="4">The sequence shown here is derived from an EMBL/GenBank/DDBJ whole genome shotgun (WGS) entry which is preliminary data.</text>
</comment>
<reference evidence="4" key="1">
    <citation type="submission" date="2022-07" db="EMBL/GenBank/DDBJ databases">
        <authorList>
            <person name="Macas J."/>
            <person name="Novak P."/>
            <person name="Neumann P."/>
        </authorList>
    </citation>
    <scope>NUCLEOTIDE SEQUENCE</scope>
</reference>
<keyword evidence="2 3" id="KW-0175">Coiled coil</keyword>
<feature type="coiled-coil region" evidence="3">
    <location>
        <begin position="63"/>
        <end position="111"/>
    </location>
</feature>
<evidence type="ECO:0008006" key="6">
    <source>
        <dbReference type="Google" id="ProtNLM"/>
    </source>
</evidence>
<evidence type="ECO:0000313" key="5">
    <source>
        <dbReference type="Proteomes" id="UP001152484"/>
    </source>
</evidence>
<dbReference type="PANTHER" id="PTHR32054:SF9">
    <property type="entry name" value="OS04G0116200 PROTEIN"/>
    <property type="match status" value="1"/>
</dbReference>
<dbReference type="GO" id="GO:0009903">
    <property type="term" value="P:chloroplast avoidance movement"/>
    <property type="evidence" value="ECO:0007669"/>
    <property type="project" value="TreeGrafter"/>
</dbReference>
<protein>
    <recommendedName>
        <fullName evidence="6">WEB family protein</fullName>
    </recommendedName>
</protein>
<dbReference type="Proteomes" id="UP001152484">
    <property type="component" value="Unassembled WGS sequence"/>
</dbReference>
<accession>A0A9P0YH38</accession>